<dbReference type="Pfam" id="PF03029">
    <property type="entry name" value="ATP_bind_1"/>
    <property type="match status" value="1"/>
</dbReference>
<dbReference type="AlphaFoldDB" id="A0A8H3RXZ9"/>
<evidence type="ECO:0000256" key="2">
    <source>
        <dbReference type="ARBA" id="ARBA00022741"/>
    </source>
</evidence>
<evidence type="ECO:0000256" key="4">
    <source>
        <dbReference type="ARBA" id="ARBA00023134"/>
    </source>
</evidence>
<dbReference type="CDD" id="cd17871">
    <property type="entry name" value="GPN2"/>
    <property type="match status" value="1"/>
</dbReference>
<evidence type="ECO:0000313" key="7">
    <source>
        <dbReference type="EMBL" id="GFF41976.1"/>
    </source>
</evidence>
<name>A0A8H3RXZ9_9EURO</name>
<evidence type="ECO:0000256" key="5">
    <source>
        <dbReference type="ARBA" id="ARBA00080015"/>
    </source>
</evidence>
<comment type="caution">
    <text evidence="7">The sequence shown here is derived from an EMBL/GenBank/DDBJ whole genome shotgun (WGS) entry which is preliminary data.</text>
</comment>
<feature type="region of interest" description="Disordered" evidence="6">
    <location>
        <begin position="470"/>
        <end position="512"/>
    </location>
</feature>
<feature type="compositionally biased region" description="Basic and acidic residues" evidence="6">
    <location>
        <begin position="501"/>
        <end position="512"/>
    </location>
</feature>
<dbReference type="InterPro" id="IPR027417">
    <property type="entry name" value="P-loop_NTPase"/>
</dbReference>
<dbReference type="FunFam" id="3.40.50.300:FF:000338">
    <property type="entry name" value="GPN-loop GTPase 2"/>
    <property type="match status" value="1"/>
</dbReference>
<dbReference type="Gene3D" id="3.40.50.300">
    <property type="entry name" value="P-loop containing nucleotide triphosphate hydrolases"/>
    <property type="match status" value="1"/>
</dbReference>
<feature type="compositionally biased region" description="Low complexity" evidence="6">
    <location>
        <begin position="488"/>
        <end position="500"/>
    </location>
</feature>
<dbReference type="InterPro" id="IPR004130">
    <property type="entry name" value="Gpn"/>
</dbReference>
<evidence type="ECO:0000256" key="3">
    <source>
        <dbReference type="ARBA" id="ARBA00022801"/>
    </source>
</evidence>
<keyword evidence="4" id="KW-0342">GTP-binding</keyword>
<dbReference type="GO" id="GO:0005737">
    <property type="term" value="C:cytoplasm"/>
    <property type="evidence" value="ECO:0007669"/>
    <property type="project" value="TreeGrafter"/>
</dbReference>
<proteinExistence type="inferred from homology"/>
<evidence type="ECO:0000313" key="8">
    <source>
        <dbReference type="Proteomes" id="UP000465221"/>
    </source>
</evidence>
<sequence>MPFAQLVIGPPGAGKSTYCNGMHQFLGAIGRKCSIVNLDPANDKTSYPCALDVRDLVTLEEIMSEDQLGPNGGVLYALEELEENFEWLEEGLKDLGEDYVLFDCPGQVEIFTHHSSLRNIFFKIQKLGYRLIVIHLIDSYNLTLPSMYISALLLSLRAMLQMDLPHINVLTKVDNLSNYAPLPFNLDFYTEVQDLSYLLPHLEAESSRLSHTKFGALNNAIIDLVEEFGLVAFETLAVEDKKSMMNLLRVIDRASGYAFGPAEGANDTIWQVAVREGLGTMDIRDVQERWLDAKDEYDAQERSELEAEAKAREQAAQSPPGEGDELDTDLAKFRGSLPDSGVKKTHIARSVEPVANPLPAAVSRPSNPPTNPSKTPISSAPVNREISLRARRIASSSTFFIVPDTFTTRNTHERIFPPAAGAPFFIPPLLKSGTCDIYVRAVQTRRNDARGHRMIAVDVAGDKYLTIHSCQNPNTNQGNTGSYEKRTTNTPQPTNTPVPENLRDFLPHHLRE</sequence>
<evidence type="ECO:0000256" key="6">
    <source>
        <dbReference type="SAM" id="MobiDB-lite"/>
    </source>
</evidence>
<feature type="compositionally biased region" description="Polar residues" evidence="6">
    <location>
        <begin position="470"/>
        <end position="482"/>
    </location>
</feature>
<accession>A0A8H3RXZ9</accession>
<feature type="compositionally biased region" description="Basic and acidic residues" evidence="6">
    <location>
        <begin position="298"/>
        <end position="313"/>
    </location>
</feature>
<dbReference type="InterPro" id="IPR030231">
    <property type="entry name" value="Gpn2"/>
</dbReference>
<dbReference type="GO" id="GO:0005525">
    <property type="term" value="F:GTP binding"/>
    <property type="evidence" value="ECO:0007669"/>
    <property type="project" value="UniProtKB-KW"/>
</dbReference>
<dbReference type="PANTHER" id="PTHR21231">
    <property type="entry name" value="XPA-BINDING PROTEIN 1-RELATED"/>
    <property type="match status" value="1"/>
</dbReference>
<dbReference type="EMBL" id="BLKC01000047">
    <property type="protein sequence ID" value="GFF41976.1"/>
    <property type="molecule type" value="Genomic_DNA"/>
</dbReference>
<dbReference type="PANTHER" id="PTHR21231:SF3">
    <property type="entry name" value="GPN-LOOP GTPASE 2"/>
    <property type="match status" value="1"/>
</dbReference>
<evidence type="ECO:0000256" key="1">
    <source>
        <dbReference type="ARBA" id="ARBA00005290"/>
    </source>
</evidence>
<protein>
    <recommendedName>
        <fullName evidence="5">ATP-binding domain 1 family member B homolog</fullName>
    </recommendedName>
</protein>
<keyword evidence="3" id="KW-0378">Hydrolase</keyword>
<comment type="similarity">
    <text evidence="1">Belongs to the GPN-loop GTPase family.</text>
</comment>
<dbReference type="SUPFAM" id="SSF52540">
    <property type="entry name" value="P-loop containing nucleoside triphosphate hydrolases"/>
    <property type="match status" value="1"/>
</dbReference>
<dbReference type="GO" id="GO:0003924">
    <property type="term" value="F:GTPase activity"/>
    <property type="evidence" value="ECO:0007669"/>
    <property type="project" value="TreeGrafter"/>
</dbReference>
<dbReference type="Proteomes" id="UP000465221">
    <property type="component" value="Unassembled WGS sequence"/>
</dbReference>
<organism evidence="7 8">
    <name type="scientific">Aspergillus udagawae</name>
    <dbReference type="NCBI Taxonomy" id="91492"/>
    <lineage>
        <taxon>Eukaryota</taxon>
        <taxon>Fungi</taxon>
        <taxon>Dikarya</taxon>
        <taxon>Ascomycota</taxon>
        <taxon>Pezizomycotina</taxon>
        <taxon>Eurotiomycetes</taxon>
        <taxon>Eurotiomycetidae</taxon>
        <taxon>Eurotiales</taxon>
        <taxon>Aspergillaceae</taxon>
        <taxon>Aspergillus</taxon>
        <taxon>Aspergillus subgen. Fumigati</taxon>
    </lineage>
</organism>
<gene>
    <name evidence="7" type="ORF">IFM46972_06715</name>
</gene>
<reference evidence="7 8" key="1">
    <citation type="submission" date="2020-01" db="EMBL/GenBank/DDBJ databases">
        <title>Draft genome sequence of Aspergillus udagawae IFM 46972.</title>
        <authorList>
            <person name="Takahashi H."/>
            <person name="Yaguchi T."/>
        </authorList>
    </citation>
    <scope>NUCLEOTIDE SEQUENCE [LARGE SCALE GENOMIC DNA]</scope>
    <source>
        <strain evidence="7 8">IFM 46972</strain>
    </source>
</reference>
<feature type="region of interest" description="Disordered" evidence="6">
    <location>
        <begin position="298"/>
        <end position="383"/>
    </location>
</feature>
<keyword evidence="2" id="KW-0547">Nucleotide-binding</keyword>